<gene>
    <name evidence="3" type="ORF">OFUS_LOCUS20317</name>
</gene>
<dbReference type="OrthoDB" id="6129197at2759"/>
<feature type="non-terminal residue" evidence="3">
    <location>
        <position position="712"/>
    </location>
</feature>
<protein>
    <recommendedName>
        <fullName evidence="2">Fibrinogen C-terminal domain-containing protein</fullName>
    </recommendedName>
</protein>
<dbReference type="AlphaFoldDB" id="A0A8S4PRD6"/>
<dbReference type="InterPro" id="IPR002181">
    <property type="entry name" value="Fibrinogen_a/b/g_C_dom"/>
</dbReference>
<name>A0A8S4PRD6_OWEFU</name>
<feature type="chain" id="PRO_5035858035" description="Fibrinogen C-terminal domain-containing protein" evidence="1">
    <location>
        <begin position="22"/>
        <end position="712"/>
    </location>
</feature>
<keyword evidence="1" id="KW-0732">Signal</keyword>
<dbReference type="Gene3D" id="4.10.530.10">
    <property type="entry name" value="Gamma-fibrinogen Carboxyl Terminal Fragment, domain 2"/>
    <property type="match status" value="1"/>
</dbReference>
<dbReference type="SUPFAM" id="SSF56496">
    <property type="entry name" value="Fibrinogen C-terminal domain-like"/>
    <property type="match status" value="2"/>
</dbReference>
<comment type="caution">
    <text evidence="3">The sequence shown here is derived from an EMBL/GenBank/DDBJ whole genome shotgun (WGS) entry which is preliminary data.</text>
</comment>
<dbReference type="GO" id="GO:0005615">
    <property type="term" value="C:extracellular space"/>
    <property type="evidence" value="ECO:0007669"/>
    <property type="project" value="TreeGrafter"/>
</dbReference>
<dbReference type="SMART" id="SM00186">
    <property type="entry name" value="FBG"/>
    <property type="match status" value="2"/>
</dbReference>
<dbReference type="InterPro" id="IPR036056">
    <property type="entry name" value="Fibrinogen-like_C"/>
</dbReference>
<dbReference type="InterPro" id="IPR050373">
    <property type="entry name" value="Fibrinogen_C-term_domain"/>
</dbReference>
<dbReference type="PROSITE" id="PS51406">
    <property type="entry name" value="FIBRINOGEN_C_2"/>
    <property type="match status" value="1"/>
</dbReference>
<evidence type="ECO:0000313" key="4">
    <source>
        <dbReference type="Proteomes" id="UP000749559"/>
    </source>
</evidence>
<proteinExistence type="predicted"/>
<reference evidence="3" key="1">
    <citation type="submission" date="2022-03" db="EMBL/GenBank/DDBJ databases">
        <authorList>
            <person name="Martin C."/>
        </authorList>
    </citation>
    <scope>NUCLEOTIDE SEQUENCE</scope>
</reference>
<dbReference type="Pfam" id="PF00147">
    <property type="entry name" value="Fibrinogen_C"/>
    <property type="match status" value="2"/>
</dbReference>
<accession>A0A8S4PRD6</accession>
<dbReference type="PANTHER" id="PTHR19143">
    <property type="entry name" value="FIBRINOGEN/TENASCIN/ANGIOPOEITIN"/>
    <property type="match status" value="1"/>
</dbReference>
<feature type="domain" description="Fibrinogen C-terminal" evidence="2">
    <location>
        <begin position="443"/>
        <end position="707"/>
    </location>
</feature>
<dbReference type="EMBL" id="CAIIXF020000010">
    <property type="protein sequence ID" value="CAH1795836.1"/>
    <property type="molecule type" value="Genomic_DNA"/>
</dbReference>
<dbReference type="PANTHER" id="PTHR19143:SF327">
    <property type="entry name" value="FI21813P1-RELATED"/>
    <property type="match status" value="1"/>
</dbReference>
<dbReference type="Gene3D" id="3.90.215.10">
    <property type="entry name" value="Gamma Fibrinogen, chain A, domain 1"/>
    <property type="match status" value="2"/>
</dbReference>
<evidence type="ECO:0000313" key="3">
    <source>
        <dbReference type="EMBL" id="CAH1795836.1"/>
    </source>
</evidence>
<dbReference type="Proteomes" id="UP000749559">
    <property type="component" value="Unassembled WGS sequence"/>
</dbReference>
<evidence type="ECO:0000256" key="1">
    <source>
        <dbReference type="SAM" id="SignalP"/>
    </source>
</evidence>
<evidence type="ECO:0000259" key="2">
    <source>
        <dbReference type="PROSITE" id="PS51406"/>
    </source>
</evidence>
<feature type="signal peptide" evidence="1">
    <location>
        <begin position="1"/>
        <end position="21"/>
    </location>
</feature>
<organism evidence="3 4">
    <name type="scientific">Owenia fusiformis</name>
    <name type="common">Polychaete worm</name>
    <dbReference type="NCBI Taxonomy" id="6347"/>
    <lineage>
        <taxon>Eukaryota</taxon>
        <taxon>Metazoa</taxon>
        <taxon>Spiralia</taxon>
        <taxon>Lophotrochozoa</taxon>
        <taxon>Annelida</taxon>
        <taxon>Polychaeta</taxon>
        <taxon>Sedentaria</taxon>
        <taxon>Canalipalpata</taxon>
        <taxon>Sabellida</taxon>
        <taxon>Oweniida</taxon>
        <taxon>Oweniidae</taxon>
        <taxon>Owenia</taxon>
    </lineage>
</organism>
<dbReference type="InterPro" id="IPR014716">
    <property type="entry name" value="Fibrinogen_a/b/g_C_1"/>
</dbReference>
<sequence length="712" mass="83945">GLFTGVICCLIFVIDEGNVQCQEASIKVNYLNEFKLTEMFLKIEPKNTQLLLETTAKVVQEYVKIIPEEDKRIAENSPHMMQIIGKRLKLFWKQITKWKRTRVQLLNVLRNDSKAIFKVTNKTFRTIHNNFDGVIRYDIYFDRRYRENRPNFMNINENLLEAFNITKIYRSNIKRLCRTNSNVSGLKEARRIKQMLNQFYLKLKRLLKLLGWIVNNIQQLKIPRIDSSYNCNNQSKGVNLIRTDDGTNFLAVCDSEWLVVAQRFDGSVDFTRHFVEDQCSDGPHPVYSVAFGDPPSEYFIGIDNLVSAAAQDVYMLRIELTTWKNETRTADYLKFDITSLDYADWELWYRPSWYDLRLGEFQGTAGDSLSDIGDWLFNRFGWWSNWCPSNKANLFGRYNNGPICKKEMDCMSWREWPDQLLKGKGNEFYSFKAMRIMIRPLPIDLRPSDEPCVERKSGINDIQLPNGDSFKARCEENWLLVAHRFDGSVDFYRTWAEYKTGFGDPSGEYFIGLDNLGALISDEKMKRYVLKLEFTTWSGQTETAEYYIFQMPGYNDGDTSVTMEDFRGSGRDVMTAYQYYDYTNPIIYRLKKIFYYPFSTWDHENKIYDRNCSALRRGAWWYYQPHGTADDIYEEANVDYQNRDDCGVVNPFGQYVNGTKCDIKFGCMSWMGWPGELFSDAEREENEELNNAWYSFKEMKFLIRPREPEWSY</sequence>
<keyword evidence="4" id="KW-1185">Reference proteome</keyword>